<name>A0A3N6R7V3_BRACR</name>
<evidence type="ECO:0008006" key="3">
    <source>
        <dbReference type="Google" id="ProtNLM"/>
    </source>
</evidence>
<protein>
    <recommendedName>
        <fullName evidence="3">RNase H type-1 domain-containing protein</fullName>
    </recommendedName>
</protein>
<reference evidence="1" key="1">
    <citation type="submission" date="2019-12" db="EMBL/GenBank/DDBJ databases">
        <title>Genome sequencing and annotation of Brassica cretica.</title>
        <authorList>
            <person name="Studholme D.J."/>
            <person name="Sarris P."/>
        </authorList>
    </citation>
    <scope>NUCLEOTIDE SEQUENCE</scope>
    <source>
        <strain evidence="1">PFS-109/04</strain>
        <tissue evidence="1">Leaf</tissue>
    </source>
</reference>
<evidence type="ECO:0000313" key="1">
    <source>
        <dbReference type="EMBL" id="KAF3539498.1"/>
    </source>
</evidence>
<sequence length="131" mass="15168">MPVPWKLWMLWKNRNMFLTEAKEFAAEDTVLKMIEDSKECAVGWEIPCEGVVKCNVSISIMDAKFLGIMWAVESMVSHHVHKIIFETEALELVRAVLRPKAWPAYRYQESELRKSLVKINDWSLGGVCQPE</sequence>
<accession>A0A3N6R7V3</accession>
<evidence type="ECO:0000313" key="2">
    <source>
        <dbReference type="Proteomes" id="UP000712600"/>
    </source>
</evidence>
<dbReference type="AlphaFoldDB" id="A0A3N6R7V3"/>
<proteinExistence type="predicted"/>
<gene>
    <name evidence="1" type="ORF">F2Q69_00022818</name>
</gene>
<dbReference type="Proteomes" id="UP000712600">
    <property type="component" value="Unassembled WGS sequence"/>
</dbReference>
<comment type="caution">
    <text evidence="1">The sequence shown here is derived from an EMBL/GenBank/DDBJ whole genome shotgun (WGS) entry which is preliminary data.</text>
</comment>
<organism evidence="1 2">
    <name type="scientific">Brassica cretica</name>
    <name type="common">Mustard</name>
    <dbReference type="NCBI Taxonomy" id="69181"/>
    <lineage>
        <taxon>Eukaryota</taxon>
        <taxon>Viridiplantae</taxon>
        <taxon>Streptophyta</taxon>
        <taxon>Embryophyta</taxon>
        <taxon>Tracheophyta</taxon>
        <taxon>Spermatophyta</taxon>
        <taxon>Magnoliopsida</taxon>
        <taxon>eudicotyledons</taxon>
        <taxon>Gunneridae</taxon>
        <taxon>Pentapetalae</taxon>
        <taxon>rosids</taxon>
        <taxon>malvids</taxon>
        <taxon>Brassicales</taxon>
        <taxon>Brassicaceae</taxon>
        <taxon>Brassiceae</taxon>
        <taxon>Brassica</taxon>
    </lineage>
</organism>
<dbReference type="EMBL" id="QGKX02001290">
    <property type="protein sequence ID" value="KAF3539498.1"/>
    <property type="molecule type" value="Genomic_DNA"/>
</dbReference>